<name>A0A285S778_9HYPH</name>
<dbReference type="RefSeq" id="WP_097174448.1">
    <property type="nucleotide sequence ID" value="NZ_OBML01000003.1"/>
</dbReference>
<feature type="transmembrane region" description="Helical" evidence="1">
    <location>
        <begin position="73"/>
        <end position="89"/>
    </location>
</feature>
<feature type="transmembrane region" description="Helical" evidence="1">
    <location>
        <begin position="237"/>
        <end position="256"/>
    </location>
</feature>
<keyword evidence="1" id="KW-1133">Transmembrane helix</keyword>
<keyword evidence="1" id="KW-0812">Transmembrane</keyword>
<sequence>MTRAGGISQLSRALFPSLNREHRPVTRILIEGDAEKLRISLRNSYDSRYFLGVFVAVIGSSAISYLFFYGENWLQFLFYSLVLLLPVLSEARRVITFQPPAPLVTMDRSTVVTRARGILRWRKKTLVLPAEGGAAVVEIPMRSYRGVPVGSSEYGVSLKIGEEVLSLVDGLSHPEAIRVRDTFAAALRRLRPDFAATASPGPATGASLHDSYAQPSREAQAADVDSLTVRSGWNFRGVFKAAFFVFATLLIVVSAFDASGLYSYITSIVASFVVMSLVSVLLCREIGENIRKDYLVFDGGRVEIQTRGVLDRGMKTFEASGMNQLRVEMDQGEYAWPGEGHLPPVFHVAFDYAGEAFQIGSRLSLQRAVQLRDDIAAKLIRARSEA</sequence>
<keyword evidence="1" id="KW-0472">Membrane</keyword>
<evidence type="ECO:0000256" key="1">
    <source>
        <dbReference type="SAM" id="Phobius"/>
    </source>
</evidence>
<gene>
    <name evidence="2" type="ORF">SAMN05421512_103430</name>
</gene>
<protein>
    <submittedName>
        <fullName evidence="2">Uncharacterized protein</fullName>
    </submittedName>
</protein>
<organism evidence="2 3">
    <name type="scientific">Stappia indica</name>
    <dbReference type="NCBI Taxonomy" id="538381"/>
    <lineage>
        <taxon>Bacteria</taxon>
        <taxon>Pseudomonadati</taxon>
        <taxon>Pseudomonadota</taxon>
        <taxon>Alphaproteobacteria</taxon>
        <taxon>Hyphomicrobiales</taxon>
        <taxon>Stappiaceae</taxon>
        <taxon>Stappia</taxon>
    </lineage>
</organism>
<proteinExistence type="predicted"/>
<keyword evidence="3" id="KW-1185">Reference proteome</keyword>
<dbReference type="AlphaFoldDB" id="A0A285S778"/>
<feature type="transmembrane region" description="Helical" evidence="1">
    <location>
        <begin position="49"/>
        <end position="67"/>
    </location>
</feature>
<evidence type="ECO:0000313" key="2">
    <source>
        <dbReference type="EMBL" id="SOC01029.1"/>
    </source>
</evidence>
<dbReference type="Proteomes" id="UP000219331">
    <property type="component" value="Unassembled WGS sequence"/>
</dbReference>
<reference evidence="2 3" key="1">
    <citation type="submission" date="2017-08" db="EMBL/GenBank/DDBJ databases">
        <authorList>
            <person name="de Groot N.N."/>
        </authorList>
    </citation>
    <scope>NUCLEOTIDE SEQUENCE [LARGE SCALE GENOMIC DNA]</scope>
    <source>
        <strain evidence="2 3">USBA 352</strain>
    </source>
</reference>
<feature type="transmembrane region" description="Helical" evidence="1">
    <location>
        <begin position="262"/>
        <end position="283"/>
    </location>
</feature>
<dbReference type="EMBL" id="OBML01000003">
    <property type="protein sequence ID" value="SOC01029.1"/>
    <property type="molecule type" value="Genomic_DNA"/>
</dbReference>
<accession>A0A285S778</accession>
<evidence type="ECO:0000313" key="3">
    <source>
        <dbReference type="Proteomes" id="UP000219331"/>
    </source>
</evidence>